<feature type="domain" description="Peptidoglycan binding" evidence="3">
    <location>
        <begin position="101"/>
        <end position="171"/>
    </location>
</feature>
<feature type="compositionally biased region" description="Basic and acidic residues" evidence="1">
    <location>
        <begin position="22"/>
        <end position="31"/>
    </location>
</feature>
<feature type="region of interest" description="Disordered" evidence="1">
    <location>
        <begin position="21"/>
        <end position="57"/>
    </location>
</feature>
<organism evidence="4">
    <name type="scientific">uncultured Caudovirales phage</name>
    <dbReference type="NCBI Taxonomy" id="2100421"/>
    <lineage>
        <taxon>Viruses</taxon>
        <taxon>Duplodnaviria</taxon>
        <taxon>Heunggongvirae</taxon>
        <taxon>Uroviricota</taxon>
        <taxon>Caudoviricetes</taxon>
        <taxon>Peduoviridae</taxon>
        <taxon>Maltschvirus</taxon>
        <taxon>Maltschvirus maltsch</taxon>
    </lineage>
</organism>
<feature type="domain" description="TtsA-like Glycoside hydrolase family 108" evidence="2">
    <location>
        <begin position="13"/>
        <end position="97"/>
    </location>
</feature>
<accession>A0A6J5LPS6</accession>
<dbReference type="Gene3D" id="1.20.141.10">
    <property type="entry name" value="Chitosanase, subunit A, domain 1"/>
    <property type="match status" value="1"/>
</dbReference>
<dbReference type="EMBL" id="LR796309">
    <property type="protein sequence ID" value="CAB4136171.1"/>
    <property type="molecule type" value="Genomic_DNA"/>
</dbReference>
<dbReference type="EMBL" id="LR796552">
    <property type="protein sequence ID" value="CAB4150658.1"/>
    <property type="molecule type" value="Genomic_DNA"/>
</dbReference>
<evidence type="ECO:0000313" key="5">
    <source>
        <dbReference type="EMBL" id="CAB4150658.1"/>
    </source>
</evidence>
<dbReference type="Pfam" id="PF09374">
    <property type="entry name" value="PG_binding_3"/>
    <property type="match status" value="1"/>
</dbReference>
<dbReference type="InterPro" id="IPR018537">
    <property type="entry name" value="Peptidoglycan-bd_3"/>
</dbReference>
<evidence type="ECO:0000259" key="3">
    <source>
        <dbReference type="Pfam" id="PF09374"/>
    </source>
</evidence>
<gene>
    <name evidence="4" type="ORF">UFOVP298_27</name>
    <name evidence="5" type="ORF">UFOVP572_12</name>
</gene>
<proteinExistence type="predicted"/>
<name>A0A6J5LPS6_9CAUD</name>
<dbReference type="InterPro" id="IPR008565">
    <property type="entry name" value="TtsA-like_GH18_dom"/>
</dbReference>
<reference evidence="4" key="1">
    <citation type="submission" date="2020-04" db="EMBL/GenBank/DDBJ databases">
        <authorList>
            <person name="Chiriac C."/>
            <person name="Salcher M."/>
            <person name="Ghai R."/>
            <person name="Kavagutti S V."/>
        </authorList>
    </citation>
    <scope>NUCLEOTIDE SEQUENCE</scope>
</reference>
<evidence type="ECO:0000259" key="2">
    <source>
        <dbReference type="Pfam" id="PF05838"/>
    </source>
</evidence>
<dbReference type="InterPro" id="IPR023346">
    <property type="entry name" value="Lysozyme-like_dom_sf"/>
</dbReference>
<sequence length="178" mass="20348">MKPASPNFERSLEFVLDAEGGFSDHKHDKGGKTNKGILQREYDEYRDNRQEDRRPVQDISDEEVEDIYYNDYWVRGKCFKMPWPLCVVHFDGCVNTGVAQAAKFLQRAVGSKDDGMVGAKTILAMEAKINDIGIDVLCGNIIEQRDGFYDLLAKLDATQKSFSKGWDNRLEKLKKYIV</sequence>
<dbReference type="Pfam" id="PF05838">
    <property type="entry name" value="Glyco_hydro_108"/>
    <property type="match status" value="1"/>
</dbReference>
<dbReference type="CDD" id="cd13926">
    <property type="entry name" value="N-acetylmuramidase_GH108"/>
    <property type="match status" value="1"/>
</dbReference>
<evidence type="ECO:0000313" key="4">
    <source>
        <dbReference type="EMBL" id="CAB4136171.1"/>
    </source>
</evidence>
<feature type="compositionally biased region" description="Basic and acidic residues" evidence="1">
    <location>
        <begin position="38"/>
        <end position="56"/>
    </location>
</feature>
<evidence type="ECO:0000256" key="1">
    <source>
        <dbReference type="SAM" id="MobiDB-lite"/>
    </source>
</evidence>
<protein>
    <submittedName>
        <fullName evidence="4">ZliS Lysozyme family protein</fullName>
    </submittedName>
</protein>
<dbReference type="SUPFAM" id="SSF53955">
    <property type="entry name" value="Lysozyme-like"/>
    <property type="match status" value="1"/>
</dbReference>